<reference evidence="2" key="2">
    <citation type="submission" date="2020-09" db="EMBL/GenBank/DDBJ databases">
        <authorList>
            <person name="Sun Q."/>
            <person name="Ohkuma M."/>
        </authorList>
    </citation>
    <scope>NUCLEOTIDE SEQUENCE</scope>
    <source>
        <strain evidence="2">JCM 31311</strain>
    </source>
</reference>
<dbReference type="EMBL" id="BMQL01000001">
    <property type="protein sequence ID" value="GGQ95263.1"/>
    <property type="molecule type" value="Genomic_DNA"/>
</dbReference>
<proteinExistence type="predicted"/>
<reference evidence="2" key="1">
    <citation type="journal article" date="2014" name="Int. J. Syst. Evol. Microbiol.">
        <title>Complete genome sequence of Corynebacterium casei LMG S-19264T (=DSM 44701T), isolated from a smear-ripened cheese.</title>
        <authorList>
            <consortium name="US DOE Joint Genome Institute (JGI-PGF)"/>
            <person name="Walter F."/>
            <person name="Albersmeier A."/>
            <person name="Kalinowski J."/>
            <person name="Ruckert C."/>
        </authorList>
    </citation>
    <scope>NUCLEOTIDE SEQUENCE</scope>
    <source>
        <strain evidence="2">JCM 31311</strain>
    </source>
</reference>
<dbReference type="Proteomes" id="UP000603865">
    <property type="component" value="Unassembled WGS sequence"/>
</dbReference>
<organism evidence="2 3">
    <name type="scientific">Deinococcus ruber</name>
    <dbReference type="NCBI Taxonomy" id="1848197"/>
    <lineage>
        <taxon>Bacteria</taxon>
        <taxon>Thermotogati</taxon>
        <taxon>Deinococcota</taxon>
        <taxon>Deinococci</taxon>
        <taxon>Deinococcales</taxon>
        <taxon>Deinococcaceae</taxon>
        <taxon>Deinococcus</taxon>
    </lineage>
</organism>
<sequence>MVHNGDGCPIWTPNPRKGLANAQNAFEHRRGHASKFPEYSNAAEYITGARDFLLNMFKDAVTKVRKSSDIVVYQPSTEKFAVYTPDGTPRTFMRVDPSGFSPNSGIRTGMDHFNA</sequence>
<dbReference type="AlphaFoldDB" id="A0A918BX39"/>
<protein>
    <submittedName>
        <fullName evidence="2">Uncharacterized protein</fullName>
    </submittedName>
</protein>
<comment type="caution">
    <text evidence="2">The sequence shown here is derived from an EMBL/GenBank/DDBJ whole genome shotgun (WGS) entry which is preliminary data.</text>
</comment>
<gene>
    <name evidence="2" type="ORF">GCM10008957_04520</name>
</gene>
<keyword evidence="3" id="KW-1185">Reference proteome</keyword>
<evidence type="ECO:0000256" key="1">
    <source>
        <dbReference type="SAM" id="MobiDB-lite"/>
    </source>
</evidence>
<accession>A0A918BX39</accession>
<evidence type="ECO:0000313" key="3">
    <source>
        <dbReference type="Proteomes" id="UP000603865"/>
    </source>
</evidence>
<name>A0A918BX39_9DEIO</name>
<evidence type="ECO:0000313" key="2">
    <source>
        <dbReference type="EMBL" id="GGQ95263.1"/>
    </source>
</evidence>
<feature type="region of interest" description="Disordered" evidence="1">
    <location>
        <begin position="93"/>
        <end position="115"/>
    </location>
</feature>